<reference evidence="2" key="1">
    <citation type="journal article" date="2023" name="Mol. Phylogenet. Evol.">
        <title>Genome-scale phylogeny and comparative genomics of the fungal order Sordariales.</title>
        <authorList>
            <person name="Hensen N."/>
            <person name="Bonometti L."/>
            <person name="Westerberg I."/>
            <person name="Brannstrom I.O."/>
            <person name="Guillou S."/>
            <person name="Cros-Aarteil S."/>
            <person name="Calhoun S."/>
            <person name="Haridas S."/>
            <person name="Kuo A."/>
            <person name="Mondo S."/>
            <person name="Pangilinan J."/>
            <person name="Riley R."/>
            <person name="LaButti K."/>
            <person name="Andreopoulos B."/>
            <person name="Lipzen A."/>
            <person name="Chen C."/>
            <person name="Yan M."/>
            <person name="Daum C."/>
            <person name="Ng V."/>
            <person name="Clum A."/>
            <person name="Steindorff A."/>
            <person name="Ohm R.A."/>
            <person name="Martin F."/>
            <person name="Silar P."/>
            <person name="Natvig D.O."/>
            <person name="Lalanne C."/>
            <person name="Gautier V."/>
            <person name="Ament-Velasquez S.L."/>
            <person name="Kruys A."/>
            <person name="Hutchinson M.I."/>
            <person name="Powell A.J."/>
            <person name="Barry K."/>
            <person name="Miller A.N."/>
            <person name="Grigoriev I.V."/>
            <person name="Debuchy R."/>
            <person name="Gladieux P."/>
            <person name="Hiltunen Thoren M."/>
            <person name="Johannesson H."/>
        </authorList>
    </citation>
    <scope>NUCLEOTIDE SEQUENCE</scope>
    <source>
        <strain evidence="2">CBS 990.96</strain>
    </source>
</reference>
<dbReference type="Proteomes" id="UP001301958">
    <property type="component" value="Unassembled WGS sequence"/>
</dbReference>
<reference evidence="2" key="2">
    <citation type="submission" date="2023-05" db="EMBL/GenBank/DDBJ databases">
        <authorList>
            <consortium name="Lawrence Berkeley National Laboratory"/>
            <person name="Steindorff A."/>
            <person name="Hensen N."/>
            <person name="Bonometti L."/>
            <person name="Westerberg I."/>
            <person name="Brannstrom I.O."/>
            <person name="Guillou S."/>
            <person name="Cros-Aarteil S."/>
            <person name="Calhoun S."/>
            <person name="Haridas S."/>
            <person name="Kuo A."/>
            <person name="Mondo S."/>
            <person name="Pangilinan J."/>
            <person name="Riley R."/>
            <person name="Labutti K."/>
            <person name="Andreopoulos B."/>
            <person name="Lipzen A."/>
            <person name="Chen C."/>
            <person name="Yanf M."/>
            <person name="Daum C."/>
            <person name="Ng V."/>
            <person name="Clum A."/>
            <person name="Ohm R."/>
            <person name="Martin F."/>
            <person name="Silar P."/>
            <person name="Natvig D."/>
            <person name="Lalanne C."/>
            <person name="Gautier V."/>
            <person name="Ament-Velasquez S.L."/>
            <person name="Kruys A."/>
            <person name="Hutchinson M.I."/>
            <person name="Powell A.J."/>
            <person name="Barry K."/>
            <person name="Miller A.N."/>
            <person name="Grigoriev I.V."/>
            <person name="Debuchy R."/>
            <person name="Gladieux P."/>
            <person name="Thoren M.H."/>
            <person name="Johannesson H."/>
        </authorList>
    </citation>
    <scope>NUCLEOTIDE SEQUENCE</scope>
    <source>
        <strain evidence="2">CBS 990.96</strain>
    </source>
</reference>
<evidence type="ECO:0000313" key="3">
    <source>
        <dbReference type="Proteomes" id="UP001301958"/>
    </source>
</evidence>
<comment type="caution">
    <text evidence="2">The sequence shown here is derived from an EMBL/GenBank/DDBJ whole genome shotgun (WGS) entry which is preliminary data.</text>
</comment>
<accession>A0AAN7BQA7</accession>
<feature type="compositionally biased region" description="Basic and acidic residues" evidence="1">
    <location>
        <begin position="49"/>
        <end position="68"/>
    </location>
</feature>
<proteinExistence type="predicted"/>
<evidence type="ECO:0000313" key="2">
    <source>
        <dbReference type="EMBL" id="KAK4227482.1"/>
    </source>
</evidence>
<organism evidence="2 3">
    <name type="scientific">Podospora fimiseda</name>
    <dbReference type="NCBI Taxonomy" id="252190"/>
    <lineage>
        <taxon>Eukaryota</taxon>
        <taxon>Fungi</taxon>
        <taxon>Dikarya</taxon>
        <taxon>Ascomycota</taxon>
        <taxon>Pezizomycotina</taxon>
        <taxon>Sordariomycetes</taxon>
        <taxon>Sordariomycetidae</taxon>
        <taxon>Sordariales</taxon>
        <taxon>Podosporaceae</taxon>
        <taxon>Podospora</taxon>
    </lineage>
</organism>
<protein>
    <submittedName>
        <fullName evidence="2">Uncharacterized protein</fullName>
    </submittedName>
</protein>
<feature type="region of interest" description="Disordered" evidence="1">
    <location>
        <begin position="44"/>
        <end position="112"/>
    </location>
</feature>
<sequence length="377" mass="40695">MNRQVLSVALGRVECCATRTPTTTTTSNWATTIRPFSTSIPNYFQDSRNYNEDDKPPYSPSFRRERSESGAAKLSNLAARPGQTPPPGGGLSDSIGPKTVRPPVAGPFGAPRGLSAPRVLSVRSLRGSMRGGLRGGPAGFGGPRLGMLGRRSPLGRGGGRGGRGMGRGGRGGGDRPAKKRKPVFAEGGGKLTWSTEEQAVLDRIEQGEVVPFLPKLTPENLTGYGPAVATDVPLGKVETVLRTMRMISGGQAFNSDSAVTVDAKAMRRRYHHEKKPVFFNSTAEKEWAERAEPNWKVRKPSEQTKKAILDLAVLGLYPEAKPMADLKDITNVVANYHGRTWSYRTEDSKKFMDKVLETLPEDLKPKSAPLKAAGKSA</sequence>
<feature type="compositionally biased region" description="Low complexity" evidence="1">
    <location>
        <begin position="145"/>
        <end position="154"/>
    </location>
</feature>
<gene>
    <name evidence="2" type="ORF">QBC38DRAFT_477534</name>
</gene>
<evidence type="ECO:0000256" key="1">
    <source>
        <dbReference type="SAM" id="MobiDB-lite"/>
    </source>
</evidence>
<name>A0AAN7BQA7_9PEZI</name>
<feature type="region of interest" description="Disordered" evidence="1">
    <location>
        <begin position="127"/>
        <end position="182"/>
    </location>
</feature>
<keyword evidence="3" id="KW-1185">Reference proteome</keyword>
<feature type="compositionally biased region" description="Gly residues" evidence="1">
    <location>
        <begin position="155"/>
        <end position="171"/>
    </location>
</feature>
<dbReference type="EMBL" id="MU865330">
    <property type="protein sequence ID" value="KAK4227482.1"/>
    <property type="molecule type" value="Genomic_DNA"/>
</dbReference>
<dbReference type="AlphaFoldDB" id="A0AAN7BQA7"/>
<feature type="compositionally biased region" description="Gly residues" evidence="1">
    <location>
        <begin position="129"/>
        <end position="144"/>
    </location>
</feature>